<dbReference type="Pfam" id="PF13242">
    <property type="entry name" value="Hydrolase_like"/>
    <property type="match status" value="1"/>
</dbReference>
<keyword evidence="1" id="KW-0963">Cytoplasm</keyword>
<dbReference type="SUPFAM" id="SSF53448">
    <property type="entry name" value="Nucleotide-diphospho-sugar transferases"/>
    <property type="match status" value="1"/>
</dbReference>
<dbReference type="HOGENOM" id="CLU_028110_0_0_9"/>
<dbReference type="InterPro" id="IPR023214">
    <property type="entry name" value="HAD_sf"/>
</dbReference>
<dbReference type="CDD" id="cd07503">
    <property type="entry name" value="HAD_HisB-N"/>
    <property type="match status" value="1"/>
</dbReference>
<comment type="caution">
    <text evidence="5">The sequence shown here is derived from an EMBL/GenBank/DDBJ whole genome shotgun (WGS) entry which is preliminary data.</text>
</comment>
<gene>
    <name evidence="5" type="ORF">HMPREF9629_01834</name>
</gene>
<dbReference type="SFLD" id="SFLDG01129">
    <property type="entry name" value="C1.5:_HAD__Beta-PGM__Phosphata"/>
    <property type="match status" value="1"/>
</dbReference>
<dbReference type="SUPFAM" id="SSF56784">
    <property type="entry name" value="HAD-like"/>
    <property type="match status" value="1"/>
</dbReference>
<dbReference type="EMBL" id="AFZE01000013">
    <property type="protein sequence ID" value="EHL15445.1"/>
    <property type="molecule type" value="Genomic_DNA"/>
</dbReference>
<dbReference type="AlphaFoldDB" id="G9X098"/>
<feature type="domain" description="Nucleotidyl transferase" evidence="4">
    <location>
        <begin position="3"/>
        <end position="234"/>
    </location>
</feature>
<organism evidence="5 6">
    <name type="scientific">Peptoanaerobacter stomatis</name>
    <dbReference type="NCBI Taxonomy" id="796937"/>
    <lineage>
        <taxon>Bacteria</taxon>
        <taxon>Bacillati</taxon>
        <taxon>Bacillota</taxon>
        <taxon>Clostridia</taxon>
        <taxon>Peptostreptococcales</taxon>
        <taxon>Filifactoraceae</taxon>
        <taxon>Peptoanaerobacter</taxon>
    </lineage>
</organism>
<dbReference type="Pfam" id="PF00483">
    <property type="entry name" value="NTP_transferase"/>
    <property type="match status" value="1"/>
</dbReference>
<dbReference type="Gene3D" id="3.40.50.1000">
    <property type="entry name" value="HAD superfamily/HAD-like"/>
    <property type="match status" value="1"/>
</dbReference>
<dbReference type="GO" id="GO:0046872">
    <property type="term" value="F:metal ion binding"/>
    <property type="evidence" value="ECO:0007669"/>
    <property type="project" value="UniProtKB-KW"/>
</dbReference>
<keyword evidence="2" id="KW-0479">Metal-binding</keyword>
<sequence length="430" mass="49176">MRAVIMAGGKGTRLKEMTRNEIPKPMVKILGKPILEYQIDVLKENGLKDIIIVIGYLGYKIKQYFKDGKDFGVNITYIEENEPLGTAGAFYYIKDYIKEDFILLFGDIIFDVYLKKMIDFHNMKNSYATLFVHPNSHPYDSDIILMDVDNKIIGFDSKNNIRTYSYDNCVNAGIYIISSNLIQKIDELKKLDLEKDILSKEINEENIFGYYSSEYVKDVGTVERIKKTSKDLQKNILKSKNLKNKQKCIFLDRDGTINIHKGLIVNPDDIELEKNVAEAVQKINSSEYITVVITNQPQVARGLCSIEDVENINKRLKTILGEKGAYVEDIYYCPHHPDKGYPEENKKYKIKCKCRKPSIELIEKAVLKYNIDLENSWFIGDTTIDIQTGVNAGMKTILLNTGEAGKDGKYDVVSDYICNDILEAVNIIIK</sequence>
<dbReference type="GO" id="GO:0016791">
    <property type="term" value="F:phosphatase activity"/>
    <property type="evidence" value="ECO:0007669"/>
    <property type="project" value="InterPro"/>
</dbReference>
<dbReference type="NCBIfam" id="TIGR01656">
    <property type="entry name" value="Histidinol-ppas"/>
    <property type="match status" value="1"/>
</dbReference>
<proteinExistence type="predicted"/>
<dbReference type="RefSeq" id="WP_009526063.1">
    <property type="nucleotide sequence ID" value="NZ_JH414561.1"/>
</dbReference>
<dbReference type="InterPro" id="IPR050486">
    <property type="entry name" value="Mannose-1P_guanyltransferase"/>
</dbReference>
<dbReference type="SFLD" id="SFLDS00003">
    <property type="entry name" value="Haloacid_Dehalogenase"/>
    <property type="match status" value="1"/>
</dbReference>
<protein>
    <recommendedName>
        <fullName evidence="4">Nucleotidyl transferase domain-containing protein</fullName>
    </recommendedName>
</protein>
<evidence type="ECO:0000256" key="1">
    <source>
        <dbReference type="ARBA" id="ARBA00022490"/>
    </source>
</evidence>
<accession>G9X098</accession>
<evidence type="ECO:0000313" key="5">
    <source>
        <dbReference type="EMBL" id="EHL15445.1"/>
    </source>
</evidence>
<dbReference type="Gene3D" id="3.90.550.10">
    <property type="entry name" value="Spore Coat Polysaccharide Biosynthesis Protein SpsA, Chain A"/>
    <property type="match status" value="1"/>
</dbReference>
<dbReference type="PANTHER" id="PTHR22572">
    <property type="entry name" value="SUGAR-1-PHOSPHATE GUANYL TRANSFERASE"/>
    <property type="match status" value="1"/>
</dbReference>
<dbReference type="NCBIfam" id="TIGR01662">
    <property type="entry name" value="HAD-SF-IIIA"/>
    <property type="match status" value="1"/>
</dbReference>
<evidence type="ECO:0000313" key="6">
    <source>
        <dbReference type="Proteomes" id="UP000006437"/>
    </source>
</evidence>
<evidence type="ECO:0000256" key="2">
    <source>
        <dbReference type="ARBA" id="ARBA00022723"/>
    </source>
</evidence>
<dbReference type="BioCyc" id="EBAC796937-HMP:GMGH-1842-MONOMER"/>
<dbReference type="CDD" id="cd04181">
    <property type="entry name" value="NTP_transferase"/>
    <property type="match status" value="1"/>
</dbReference>
<dbReference type="InterPro" id="IPR029044">
    <property type="entry name" value="Nucleotide-diphossugar_trans"/>
</dbReference>
<name>G9X098_9FIRM</name>
<dbReference type="InterPro" id="IPR036412">
    <property type="entry name" value="HAD-like_sf"/>
</dbReference>
<dbReference type="InterPro" id="IPR006549">
    <property type="entry name" value="HAD-SF_hydro_IIIA"/>
</dbReference>
<keyword evidence="3" id="KW-0378">Hydrolase</keyword>
<evidence type="ECO:0000256" key="3">
    <source>
        <dbReference type="ARBA" id="ARBA00022801"/>
    </source>
</evidence>
<evidence type="ECO:0000259" key="4">
    <source>
        <dbReference type="Pfam" id="PF00483"/>
    </source>
</evidence>
<dbReference type="PATRIC" id="fig|796937.3.peg.1045"/>
<dbReference type="Proteomes" id="UP000006437">
    <property type="component" value="Unassembled WGS sequence"/>
</dbReference>
<dbReference type="InterPro" id="IPR005835">
    <property type="entry name" value="NTP_transferase_dom"/>
</dbReference>
<reference evidence="5 6" key="1">
    <citation type="submission" date="2011-08" db="EMBL/GenBank/DDBJ databases">
        <title>The Genome Sequence of Eubacteriaceae bacterium ACC19a.</title>
        <authorList>
            <consortium name="The Broad Institute Genome Sequencing Platform"/>
            <person name="Earl A."/>
            <person name="Ward D."/>
            <person name="Feldgarden M."/>
            <person name="Gevers D."/>
            <person name="Sizova M."/>
            <person name="Hazen A."/>
            <person name="Epstein S."/>
            <person name="Young S.K."/>
            <person name="Zeng Q."/>
            <person name="Gargeya S."/>
            <person name="Fitzgerald M."/>
            <person name="Haas B."/>
            <person name="Abouelleil A."/>
            <person name="Alvarado L."/>
            <person name="Arachchi H.M."/>
            <person name="Berlin A."/>
            <person name="Brown A."/>
            <person name="Chapman S.B."/>
            <person name="Chen Z."/>
            <person name="Dunbar C."/>
            <person name="Freedman E."/>
            <person name="Gearin G."/>
            <person name="Gellesch M."/>
            <person name="Goldberg J."/>
            <person name="Griggs A."/>
            <person name="Gujja S."/>
            <person name="Heiman D."/>
            <person name="Howarth C."/>
            <person name="Larson L."/>
            <person name="Lui A."/>
            <person name="MacDonald P.J.P."/>
            <person name="Montmayeur A."/>
            <person name="Murphy C."/>
            <person name="Neiman D."/>
            <person name="Pearson M."/>
            <person name="Priest M."/>
            <person name="Roberts A."/>
            <person name="Saif S."/>
            <person name="Shea T."/>
            <person name="Shenoy N."/>
            <person name="Sisk P."/>
            <person name="Stolte C."/>
            <person name="Sykes S."/>
            <person name="Wortman J."/>
            <person name="Nusbaum C."/>
            <person name="Birren B."/>
        </authorList>
    </citation>
    <scope>NUCLEOTIDE SEQUENCE [LARGE SCALE GENOMIC DNA]</scope>
    <source>
        <strain evidence="5 6">ACC19a</strain>
    </source>
</reference>
<dbReference type="InterPro" id="IPR006543">
    <property type="entry name" value="Histidinol-phos"/>
</dbReference>